<dbReference type="InterPro" id="IPR000801">
    <property type="entry name" value="Esterase-like"/>
</dbReference>
<evidence type="ECO:0000313" key="5">
    <source>
        <dbReference type="Proteomes" id="UP000554284"/>
    </source>
</evidence>
<dbReference type="InterPro" id="IPR029058">
    <property type="entry name" value="AB_hydrolase_fold"/>
</dbReference>
<dbReference type="EC" id="2.3.1.20" evidence="3"/>
<comment type="caution">
    <text evidence="4">The sequence shown here is derived from an EMBL/GenBank/DDBJ whole genome shotgun (WGS) entry which is preliminary data.</text>
</comment>
<accession>A0A7X6LRQ4</accession>
<dbReference type="GO" id="GO:0050348">
    <property type="term" value="F:trehalose O-mycolyltransferase activity"/>
    <property type="evidence" value="ECO:0007669"/>
    <property type="project" value="UniProtKB-EC"/>
</dbReference>
<reference evidence="3 6" key="2">
    <citation type="submission" date="2024-06" db="EMBL/GenBank/DDBJ databases">
        <title>Sequencing the genomes of 1000 actinobacteria strains.</title>
        <authorList>
            <person name="Klenk H.-P."/>
        </authorList>
    </citation>
    <scope>NUCLEOTIDE SEQUENCE [LARGE SCALE GENOMIC DNA]</scope>
    <source>
        <strain evidence="3 6">DSM 44265</strain>
    </source>
</reference>
<dbReference type="Gene3D" id="3.40.50.1820">
    <property type="entry name" value="alpha/beta hydrolase"/>
    <property type="match status" value="1"/>
</dbReference>
<feature type="chain" id="PRO_5030829217" evidence="2">
    <location>
        <begin position="28"/>
        <end position="400"/>
    </location>
</feature>
<reference evidence="4 5" key="1">
    <citation type="submission" date="2020-04" db="EMBL/GenBank/DDBJ databases">
        <title>MicrobeNet Type strains.</title>
        <authorList>
            <person name="Nicholson A.C."/>
        </authorList>
    </citation>
    <scope>NUCLEOTIDE SEQUENCE [LARGE SCALE GENOMIC DNA]</scope>
    <source>
        <strain evidence="4 5">ATCC 700355</strain>
    </source>
</reference>
<keyword evidence="3" id="KW-0808">Transferase</keyword>
<keyword evidence="6" id="KW-1185">Reference proteome</keyword>
<gene>
    <name evidence="4" type="ORF">HF989_04330</name>
    <name evidence="3" type="ORF">JOF50_001724</name>
</gene>
<dbReference type="EMBL" id="JAAXPF010000003">
    <property type="protein sequence ID" value="NKY68600.1"/>
    <property type="molecule type" value="Genomic_DNA"/>
</dbReference>
<sequence length="400" mass="42176">MKLRRPAIAVAAAALVAAGSVPSVTHAAQIDETAPNAGQTVAATDSPSRADNVEPLDEAPKTTNGQDQKWVGILENNQQLWPNEAVRVHSESMGRDIPVALFRATDENGQPVQGAPTVYLLNGAGGSEQNTDWVAQAFDKMYETYGRAGVNVVVPMEGAFSYYVDWAEEPPVENTYYKGKQMWSTFLAEELTGAVEPHLGANGRRAVAGLSMAATSSLLLAEHYPEKYDAVGSFSGCAATSTPVPWKFVDLTVSRAAPGVMTPEYIFGKRGSEENRSKDALVNAGALKGTAVYISNGTGLAGEGDMAGTLKEGLIKAGNDPAVASVVAGSNALTLQVEGGAIEAATNACTHDLLVKLAAEGVEVGHAELRNVGTHSWGTWRDDLQLSYDTVFKKALNPEL</sequence>
<dbReference type="RefSeq" id="WP_168684205.1">
    <property type="nucleotide sequence ID" value="NZ_JAAXPF010000003.1"/>
</dbReference>
<keyword evidence="3" id="KW-0012">Acyltransferase</keyword>
<dbReference type="EMBL" id="JBEPNZ010000001">
    <property type="protein sequence ID" value="MET3944925.1"/>
    <property type="molecule type" value="Genomic_DNA"/>
</dbReference>
<feature type="signal peptide" evidence="2">
    <location>
        <begin position="1"/>
        <end position="27"/>
    </location>
</feature>
<dbReference type="Proteomes" id="UP001549139">
    <property type="component" value="Unassembled WGS sequence"/>
</dbReference>
<protein>
    <submittedName>
        <fullName evidence="3">Diacylglycerol O-acyltransferase/trehalose O-mycolyltransferase</fullName>
        <ecNumber evidence="3">2.3.1.122</ecNumber>
        <ecNumber evidence="3">2.3.1.20</ecNumber>
    </submittedName>
    <submittedName>
        <fullName evidence="4">Esterase family protein</fullName>
    </submittedName>
</protein>
<dbReference type="AlphaFoldDB" id="A0A7X6LRQ4"/>
<dbReference type="InterPro" id="IPR050583">
    <property type="entry name" value="Mycobacterial_A85_antigen"/>
</dbReference>
<feature type="compositionally biased region" description="Polar residues" evidence="1">
    <location>
        <begin position="36"/>
        <end position="49"/>
    </location>
</feature>
<evidence type="ECO:0000313" key="4">
    <source>
        <dbReference type="EMBL" id="NKY68600.1"/>
    </source>
</evidence>
<evidence type="ECO:0000313" key="3">
    <source>
        <dbReference type="EMBL" id="MET3944925.1"/>
    </source>
</evidence>
<feature type="region of interest" description="Disordered" evidence="1">
    <location>
        <begin position="31"/>
        <end position="65"/>
    </location>
</feature>
<dbReference type="EC" id="2.3.1.122" evidence="3"/>
<dbReference type="Proteomes" id="UP000554284">
    <property type="component" value="Unassembled WGS sequence"/>
</dbReference>
<dbReference type="GO" id="GO:0004144">
    <property type="term" value="F:diacylglycerol O-acyltransferase activity"/>
    <property type="evidence" value="ECO:0007669"/>
    <property type="project" value="UniProtKB-EC"/>
</dbReference>
<keyword evidence="2" id="KW-0732">Signal</keyword>
<evidence type="ECO:0000256" key="1">
    <source>
        <dbReference type="SAM" id="MobiDB-lite"/>
    </source>
</evidence>
<dbReference type="PANTHER" id="PTHR48098:SF1">
    <property type="entry name" value="DIACYLGLYCEROL ACYLTRANSFERASE_MYCOLYLTRANSFERASE AG85A"/>
    <property type="match status" value="1"/>
</dbReference>
<evidence type="ECO:0000313" key="6">
    <source>
        <dbReference type="Proteomes" id="UP001549139"/>
    </source>
</evidence>
<dbReference type="SUPFAM" id="SSF53474">
    <property type="entry name" value="alpha/beta-Hydrolases"/>
    <property type="match status" value="1"/>
</dbReference>
<organism evidence="4 5">
    <name type="scientific">Corynebacterium mucifaciens</name>
    <dbReference type="NCBI Taxonomy" id="57171"/>
    <lineage>
        <taxon>Bacteria</taxon>
        <taxon>Bacillati</taxon>
        <taxon>Actinomycetota</taxon>
        <taxon>Actinomycetes</taxon>
        <taxon>Mycobacteriales</taxon>
        <taxon>Corynebacteriaceae</taxon>
        <taxon>Corynebacterium</taxon>
    </lineage>
</organism>
<name>A0A7X6LRQ4_9CORY</name>
<dbReference type="Pfam" id="PF00756">
    <property type="entry name" value="Esterase"/>
    <property type="match status" value="1"/>
</dbReference>
<proteinExistence type="predicted"/>
<evidence type="ECO:0000256" key="2">
    <source>
        <dbReference type="SAM" id="SignalP"/>
    </source>
</evidence>
<dbReference type="PANTHER" id="PTHR48098">
    <property type="entry name" value="ENTEROCHELIN ESTERASE-RELATED"/>
    <property type="match status" value="1"/>
</dbReference>